<dbReference type="PANTHER" id="PTHR30329:SF21">
    <property type="entry name" value="LIPOPROTEIN YIAD-RELATED"/>
    <property type="match status" value="1"/>
</dbReference>
<dbReference type="PATRIC" id="fig|1736674.3.peg.659"/>
<dbReference type="PROSITE" id="PS51123">
    <property type="entry name" value="OMPA_2"/>
    <property type="match status" value="1"/>
</dbReference>
<evidence type="ECO:0000259" key="6">
    <source>
        <dbReference type="PROSITE" id="PS51123"/>
    </source>
</evidence>
<feature type="coiled-coil region" evidence="5">
    <location>
        <begin position="201"/>
        <end position="276"/>
    </location>
</feature>
<name>A0A0P0D2U6_9FLAO</name>
<evidence type="ECO:0000313" key="8">
    <source>
        <dbReference type="Proteomes" id="UP000057981"/>
    </source>
</evidence>
<keyword evidence="5" id="KW-0175">Coiled coil</keyword>
<reference evidence="7 8" key="1">
    <citation type="submission" date="2015-10" db="EMBL/GenBank/DDBJ databases">
        <authorList>
            <person name="Gilbert D.G."/>
        </authorList>
    </citation>
    <scope>NUCLEOTIDE SEQUENCE [LARGE SCALE GENOMIC DNA]</scope>
    <source>
        <strain evidence="8">HZ-22</strain>
    </source>
</reference>
<keyword evidence="8" id="KW-1185">Reference proteome</keyword>
<dbReference type="RefSeq" id="WP_054724705.1">
    <property type="nucleotide sequence ID" value="NZ_CP012898.1"/>
</dbReference>
<dbReference type="Pfam" id="PF00691">
    <property type="entry name" value="OmpA"/>
    <property type="match status" value="1"/>
</dbReference>
<evidence type="ECO:0000256" key="4">
    <source>
        <dbReference type="PROSITE-ProRule" id="PRU00473"/>
    </source>
</evidence>
<dbReference type="EMBL" id="CP012898">
    <property type="protein sequence ID" value="ALJ04208.1"/>
    <property type="molecule type" value="Genomic_DNA"/>
</dbReference>
<dbReference type="InterPro" id="IPR006664">
    <property type="entry name" value="OMP_bac"/>
</dbReference>
<dbReference type="CDD" id="cd07185">
    <property type="entry name" value="OmpA_C-like"/>
    <property type="match status" value="1"/>
</dbReference>
<evidence type="ECO:0000256" key="3">
    <source>
        <dbReference type="ARBA" id="ARBA00023237"/>
    </source>
</evidence>
<proteinExistence type="predicted"/>
<organism evidence="7 8">
    <name type="scientific">Pseudalgibacter alginicilyticus</name>
    <dbReference type="NCBI Taxonomy" id="1736674"/>
    <lineage>
        <taxon>Bacteria</taxon>
        <taxon>Pseudomonadati</taxon>
        <taxon>Bacteroidota</taxon>
        <taxon>Flavobacteriia</taxon>
        <taxon>Flavobacteriales</taxon>
        <taxon>Flavobacteriaceae</taxon>
        <taxon>Pseudalgibacter</taxon>
    </lineage>
</organism>
<dbReference type="KEGG" id="ahz:APS56_03175"/>
<evidence type="ECO:0000256" key="2">
    <source>
        <dbReference type="ARBA" id="ARBA00023136"/>
    </source>
</evidence>
<dbReference type="InterPro" id="IPR036737">
    <property type="entry name" value="OmpA-like_sf"/>
</dbReference>
<dbReference type="STRING" id="1736674.APS56_03175"/>
<dbReference type="PANTHER" id="PTHR30329">
    <property type="entry name" value="STATOR ELEMENT OF FLAGELLAR MOTOR COMPLEX"/>
    <property type="match status" value="1"/>
</dbReference>
<evidence type="ECO:0000256" key="1">
    <source>
        <dbReference type="ARBA" id="ARBA00004442"/>
    </source>
</evidence>
<dbReference type="OrthoDB" id="9782229at2"/>
<dbReference type="AlphaFoldDB" id="A0A0P0D2U6"/>
<accession>A0A0P0D2U6</accession>
<sequence>MLKKKILLFFFVVSTYTTYSQTTENISIDSTKVSSWIFGIGFNAVDDSGNAFGKLFDIKDAWNAVPYPSRLSIGRYFKSGLGVEGIVAYNRYKEGKIVDNFPLTEDKDYFSIDSRLSYDLNEIIGDTGWFDPYVGVGVGFTHANDYSRGTYNGVIGFRTWFTDRIGMDVNSSGKWAMNSNFKNHLQHAIGLVYKFKEEKGLTKKEEEKLALIEELAKEKSRIEDSIARVNRAHEKAILHEKMIAQEKEKARLAQLEKEKLETRNEIQNKIDDLEDIHFPFDSSNLTFLSKSILDKLTLILNEYPKLSLKITSHTDSRGSAIYNQKLSEKRLKSTLDYLFDKGFQSDRIEGEAFGEDKLVNECDDHTRCSEIMHKQNRRSEISILKF</sequence>
<dbReference type="Gene3D" id="2.40.160.20">
    <property type="match status" value="1"/>
</dbReference>
<evidence type="ECO:0000313" key="7">
    <source>
        <dbReference type="EMBL" id="ALJ04208.1"/>
    </source>
</evidence>
<dbReference type="InterPro" id="IPR050330">
    <property type="entry name" value="Bact_OuterMem_StrucFunc"/>
</dbReference>
<keyword evidence="2 4" id="KW-0472">Membrane</keyword>
<feature type="domain" description="OmpA-like" evidence="6">
    <location>
        <begin position="265"/>
        <end position="386"/>
    </location>
</feature>
<dbReference type="InterPro" id="IPR006665">
    <property type="entry name" value="OmpA-like"/>
</dbReference>
<comment type="subcellular location">
    <subcellularLocation>
        <location evidence="1">Cell outer membrane</location>
    </subcellularLocation>
</comment>
<protein>
    <recommendedName>
        <fullName evidence="6">OmpA-like domain-containing protein</fullName>
    </recommendedName>
</protein>
<keyword evidence="3" id="KW-0998">Cell outer membrane</keyword>
<dbReference type="Gene3D" id="3.30.1330.60">
    <property type="entry name" value="OmpA-like domain"/>
    <property type="match status" value="1"/>
</dbReference>
<evidence type="ECO:0000256" key="5">
    <source>
        <dbReference type="SAM" id="Coils"/>
    </source>
</evidence>
<gene>
    <name evidence="7" type="ORF">APS56_03175</name>
</gene>
<dbReference type="Proteomes" id="UP000057981">
    <property type="component" value="Chromosome"/>
</dbReference>
<dbReference type="GO" id="GO:0009279">
    <property type="term" value="C:cell outer membrane"/>
    <property type="evidence" value="ECO:0007669"/>
    <property type="project" value="UniProtKB-SubCell"/>
</dbReference>
<dbReference type="PRINTS" id="PR01021">
    <property type="entry name" value="OMPADOMAIN"/>
</dbReference>
<dbReference type="SUPFAM" id="SSF103088">
    <property type="entry name" value="OmpA-like"/>
    <property type="match status" value="1"/>
</dbReference>